<organism evidence="1 2">
    <name type="scientific">Agathobacter rectalis</name>
    <dbReference type="NCBI Taxonomy" id="39491"/>
    <lineage>
        <taxon>Bacteria</taxon>
        <taxon>Bacillati</taxon>
        <taxon>Bacillota</taxon>
        <taxon>Clostridia</taxon>
        <taxon>Lachnospirales</taxon>
        <taxon>Lachnospiraceae</taxon>
        <taxon>Agathobacter</taxon>
    </lineage>
</organism>
<gene>
    <name evidence="1" type="ORF">DW172_03650</name>
</gene>
<proteinExistence type="predicted"/>
<evidence type="ECO:0000313" key="2">
    <source>
        <dbReference type="Proteomes" id="UP000285865"/>
    </source>
</evidence>
<accession>A0A414ZRE2</accession>
<reference evidence="1 2" key="1">
    <citation type="submission" date="2018-08" db="EMBL/GenBank/DDBJ databases">
        <title>A genome reference for cultivated species of the human gut microbiota.</title>
        <authorList>
            <person name="Zou Y."/>
            <person name="Xue W."/>
            <person name="Luo G."/>
        </authorList>
    </citation>
    <scope>NUCLEOTIDE SEQUENCE [LARGE SCALE GENOMIC DNA]</scope>
    <source>
        <strain evidence="1 2">AM16-11</strain>
    </source>
</reference>
<protein>
    <submittedName>
        <fullName evidence="1">Uncharacterized protein</fullName>
    </submittedName>
</protein>
<evidence type="ECO:0000313" key="1">
    <source>
        <dbReference type="EMBL" id="RHI25788.1"/>
    </source>
</evidence>
<comment type="caution">
    <text evidence="1">The sequence shown here is derived from an EMBL/GenBank/DDBJ whole genome shotgun (WGS) entry which is preliminary data.</text>
</comment>
<sequence length="265" mass="29635">MLKSEKFYSKTNSLKDTNFDFAGHVRTLVRNTELSRMQDKKSFKDGKKALEDAHADIDVMTCDASIINQTLGNDAGQFIKDREEIIALKDEIATLLPIDNVTALCPTDRVHITLMAHAIYKNVQLDADIFDTEKGGVDISKAVQAYYNKGSMKDLKDALRPVFNKLIGSEGDHFYGIKTKKSDFTDKDLRNFLATFGGSAKREQSKSKKDGVEIVKFSDFNYTDKSGNKKVQIAAFTTLCAVVLDNASKHEVIKPETTEEKTETK</sequence>
<name>A0A414ZRE2_9FIRM</name>
<dbReference type="Proteomes" id="UP000285865">
    <property type="component" value="Unassembled WGS sequence"/>
</dbReference>
<dbReference type="EMBL" id="QRKN01000001">
    <property type="protein sequence ID" value="RHI25788.1"/>
    <property type="molecule type" value="Genomic_DNA"/>
</dbReference>
<dbReference type="AlphaFoldDB" id="A0A414ZRE2"/>
<dbReference type="RefSeq" id="WP_118257264.1">
    <property type="nucleotide sequence ID" value="NZ_QRKN01000001.1"/>
</dbReference>